<keyword evidence="5" id="KW-1185">Reference proteome</keyword>
<dbReference type="InterPro" id="IPR017871">
    <property type="entry name" value="ABC_transporter-like_CS"/>
</dbReference>
<keyword evidence="2 4" id="KW-0067">ATP-binding</keyword>
<organism evidence="4 5">
    <name type="scientific">Lentzea guizhouensis</name>
    <dbReference type="NCBI Taxonomy" id="1586287"/>
    <lineage>
        <taxon>Bacteria</taxon>
        <taxon>Bacillati</taxon>
        <taxon>Actinomycetota</taxon>
        <taxon>Actinomycetes</taxon>
        <taxon>Pseudonocardiales</taxon>
        <taxon>Pseudonocardiaceae</taxon>
        <taxon>Lentzea</taxon>
    </lineage>
</organism>
<dbReference type="PROSITE" id="PS00211">
    <property type="entry name" value="ABC_TRANSPORTER_1"/>
    <property type="match status" value="1"/>
</dbReference>
<dbReference type="InterPro" id="IPR027417">
    <property type="entry name" value="P-loop_NTPase"/>
</dbReference>
<evidence type="ECO:0000313" key="4">
    <source>
        <dbReference type="EMBL" id="ANZ43114.1"/>
    </source>
</evidence>
<dbReference type="GO" id="GO:0005886">
    <property type="term" value="C:plasma membrane"/>
    <property type="evidence" value="ECO:0007669"/>
    <property type="project" value="TreeGrafter"/>
</dbReference>
<dbReference type="GO" id="GO:0016887">
    <property type="term" value="F:ATP hydrolysis activity"/>
    <property type="evidence" value="ECO:0007669"/>
    <property type="project" value="InterPro"/>
</dbReference>
<dbReference type="PANTHER" id="PTHR24220">
    <property type="entry name" value="IMPORT ATP-BINDING PROTEIN"/>
    <property type="match status" value="1"/>
</dbReference>
<sequence>MISAAGVRRSFGGVEVLRGVDLVVAPGEFVTLSGPSGSGKTALLSILCGFDFPDAGAVEPGPAAWSACAVLPQSLGLATELTLEENVALPLRLRGLATDPVARVLAELGIGDLGGRYPAQVSFGQQQRAALARAVVARPSALLADEPTAHLDAASAEAAIGVLRRVADDGAAVLIATHHDAVHAAADRVLELAGGRISSGLRRTTT</sequence>
<evidence type="ECO:0000313" key="5">
    <source>
        <dbReference type="Proteomes" id="UP000093053"/>
    </source>
</evidence>
<dbReference type="EMBL" id="CP016793">
    <property type="protein sequence ID" value="ANZ43114.1"/>
    <property type="molecule type" value="Genomic_DNA"/>
</dbReference>
<dbReference type="GO" id="GO:0005524">
    <property type="term" value="F:ATP binding"/>
    <property type="evidence" value="ECO:0007669"/>
    <property type="project" value="UniProtKB-KW"/>
</dbReference>
<name>A0A1B2HZH9_9PSEU</name>
<protein>
    <submittedName>
        <fullName evidence="4">ABC transporter ATP-binding protein</fullName>
    </submittedName>
</protein>
<keyword evidence="1" id="KW-0547">Nucleotide-binding</keyword>
<dbReference type="Proteomes" id="UP000093053">
    <property type="component" value="Chromosome"/>
</dbReference>
<dbReference type="InterPro" id="IPR003593">
    <property type="entry name" value="AAA+_ATPase"/>
</dbReference>
<dbReference type="Gene3D" id="3.40.50.300">
    <property type="entry name" value="P-loop containing nucleotide triphosphate hydrolases"/>
    <property type="match status" value="1"/>
</dbReference>
<dbReference type="AlphaFoldDB" id="A0A1B2HZH9"/>
<dbReference type="Pfam" id="PF00005">
    <property type="entry name" value="ABC_tran"/>
    <property type="match status" value="1"/>
</dbReference>
<evidence type="ECO:0000256" key="2">
    <source>
        <dbReference type="ARBA" id="ARBA00022840"/>
    </source>
</evidence>
<dbReference type="GO" id="GO:0022857">
    <property type="term" value="F:transmembrane transporter activity"/>
    <property type="evidence" value="ECO:0007669"/>
    <property type="project" value="TreeGrafter"/>
</dbReference>
<gene>
    <name evidence="4" type="ORF">BBK82_29125</name>
</gene>
<reference evidence="4 5" key="1">
    <citation type="submission" date="2016-07" db="EMBL/GenBank/DDBJ databases">
        <title>Complete genome sequence of the Lentzea guizhouensis DHS C013.</title>
        <authorList>
            <person name="Cao C."/>
        </authorList>
    </citation>
    <scope>NUCLEOTIDE SEQUENCE [LARGE SCALE GENOMIC DNA]</scope>
    <source>
        <strain evidence="4 5">DHS C013</strain>
    </source>
</reference>
<dbReference type="STRING" id="1586287.BBK82_29125"/>
<feature type="domain" description="ABC transporter" evidence="3">
    <location>
        <begin position="2"/>
        <end position="206"/>
    </location>
</feature>
<dbReference type="PROSITE" id="PS50893">
    <property type="entry name" value="ABC_TRANSPORTER_2"/>
    <property type="match status" value="1"/>
</dbReference>
<accession>A0A1B2HZH9</accession>
<dbReference type="SUPFAM" id="SSF52540">
    <property type="entry name" value="P-loop containing nucleoside triphosphate hydrolases"/>
    <property type="match status" value="1"/>
</dbReference>
<proteinExistence type="predicted"/>
<evidence type="ECO:0000259" key="3">
    <source>
        <dbReference type="PROSITE" id="PS50893"/>
    </source>
</evidence>
<dbReference type="InterPro" id="IPR015854">
    <property type="entry name" value="ABC_transpr_LolD-like"/>
</dbReference>
<dbReference type="SMART" id="SM00382">
    <property type="entry name" value="AAA"/>
    <property type="match status" value="1"/>
</dbReference>
<evidence type="ECO:0000256" key="1">
    <source>
        <dbReference type="ARBA" id="ARBA00022741"/>
    </source>
</evidence>
<dbReference type="KEGG" id="led:BBK82_29125"/>
<dbReference type="PANTHER" id="PTHR24220:SF659">
    <property type="entry name" value="TRANSPORTER, PUTATIVE-RELATED"/>
    <property type="match status" value="1"/>
</dbReference>
<dbReference type="InterPro" id="IPR003439">
    <property type="entry name" value="ABC_transporter-like_ATP-bd"/>
</dbReference>